<protein>
    <submittedName>
        <fullName evidence="8">Cytochrome c biogenesis protein ResB</fullName>
    </submittedName>
</protein>
<feature type="transmembrane region" description="Helical" evidence="6">
    <location>
        <begin position="458"/>
        <end position="478"/>
    </location>
</feature>
<dbReference type="GO" id="GO:0017004">
    <property type="term" value="P:cytochrome complex assembly"/>
    <property type="evidence" value="ECO:0007669"/>
    <property type="project" value="UniProtKB-KW"/>
</dbReference>
<dbReference type="AlphaFoldDB" id="A0A8D5UEJ5"/>
<reference evidence="8" key="1">
    <citation type="journal article" date="2013" name="Int. J. Syst. Evol. Microbiol.">
        <title>Polycladomyces abyssicola gen. nov., sp. nov., a thermophilic filamentous bacterium isolated from hemipelagic sediment.</title>
        <authorList>
            <person name="Tsubouchi T."/>
            <person name="Shimane Y."/>
            <person name="Mori K."/>
            <person name="Usui K."/>
            <person name="Hiraki T."/>
            <person name="Tame A."/>
            <person name="Uematsu K."/>
            <person name="Maruyama T."/>
            <person name="Hatada Y."/>
        </authorList>
    </citation>
    <scope>NUCLEOTIDE SEQUENCE</scope>
    <source>
        <strain evidence="8">JIR-001</strain>
    </source>
</reference>
<proteinExistence type="predicted"/>
<evidence type="ECO:0000256" key="3">
    <source>
        <dbReference type="ARBA" id="ARBA00022748"/>
    </source>
</evidence>
<evidence type="ECO:0000256" key="5">
    <source>
        <dbReference type="ARBA" id="ARBA00023136"/>
    </source>
</evidence>
<evidence type="ECO:0000313" key="8">
    <source>
        <dbReference type="EMBL" id="BCU81725.1"/>
    </source>
</evidence>
<dbReference type="PANTHER" id="PTHR31566">
    <property type="entry name" value="CYTOCHROME C BIOGENESIS PROTEIN CCS1, CHLOROPLASTIC"/>
    <property type="match status" value="1"/>
</dbReference>
<dbReference type="EMBL" id="AP024601">
    <property type="protein sequence ID" value="BCU81725.1"/>
    <property type="molecule type" value="Genomic_DNA"/>
</dbReference>
<dbReference type="Proteomes" id="UP000677436">
    <property type="component" value="Chromosome"/>
</dbReference>
<accession>A0A8D5UEJ5</accession>
<keyword evidence="5 6" id="KW-0472">Membrane</keyword>
<evidence type="ECO:0000256" key="2">
    <source>
        <dbReference type="ARBA" id="ARBA00022692"/>
    </source>
</evidence>
<feature type="transmembrane region" description="Helical" evidence="6">
    <location>
        <begin position="123"/>
        <end position="145"/>
    </location>
</feature>
<feature type="domain" description="ResB-like" evidence="7">
    <location>
        <begin position="65"/>
        <end position="510"/>
    </location>
</feature>
<dbReference type="RefSeq" id="WP_212774901.1">
    <property type="nucleotide sequence ID" value="NZ_AP024601.1"/>
</dbReference>
<evidence type="ECO:0000256" key="1">
    <source>
        <dbReference type="ARBA" id="ARBA00004141"/>
    </source>
</evidence>
<keyword evidence="4 6" id="KW-1133">Transmembrane helix</keyword>
<reference evidence="8" key="2">
    <citation type="journal article" date="2021" name="Microbiol. Resour. Announc.">
        <title>Complete Genome Sequence of Polycladomyces abyssicola JIR-001T, Isolated from Hemipelagic Sediment in Deep Seawater.</title>
        <authorList>
            <person name="Tsubouchi T."/>
            <person name="Kaneko Y."/>
        </authorList>
    </citation>
    <scope>NUCLEOTIDE SEQUENCE</scope>
    <source>
        <strain evidence="8">JIR-001</strain>
    </source>
</reference>
<dbReference type="KEGG" id="pabs:JIR001_15080"/>
<evidence type="ECO:0000313" key="9">
    <source>
        <dbReference type="Proteomes" id="UP000677436"/>
    </source>
</evidence>
<feature type="transmembrane region" description="Helical" evidence="6">
    <location>
        <begin position="67"/>
        <end position="85"/>
    </location>
</feature>
<evidence type="ECO:0000259" key="7">
    <source>
        <dbReference type="Pfam" id="PF05140"/>
    </source>
</evidence>
<gene>
    <name evidence="8" type="primary">resB</name>
    <name evidence="8" type="ORF">JIR001_15080</name>
</gene>
<keyword evidence="3" id="KW-0201">Cytochrome c-type biogenesis</keyword>
<dbReference type="InterPro" id="IPR023494">
    <property type="entry name" value="Cyt_c_bgen_Ccs1/CcsB/ResB"/>
</dbReference>
<dbReference type="InterPro" id="IPR007816">
    <property type="entry name" value="ResB-like_domain"/>
</dbReference>
<keyword evidence="2 6" id="KW-0812">Transmembrane</keyword>
<name>A0A8D5UEJ5_9BACL</name>
<organism evidence="8 9">
    <name type="scientific">Polycladomyces abyssicola</name>
    <dbReference type="NCBI Taxonomy" id="1125966"/>
    <lineage>
        <taxon>Bacteria</taxon>
        <taxon>Bacillati</taxon>
        <taxon>Bacillota</taxon>
        <taxon>Bacilli</taxon>
        <taxon>Bacillales</taxon>
        <taxon>Thermoactinomycetaceae</taxon>
        <taxon>Polycladomyces</taxon>
    </lineage>
</organism>
<feature type="transmembrane region" description="Helical" evidence="6">
    <location>
        <begin position="217"/>
        <end position="239"/>
    </location>
</feature>
<sequence length="528" mass="61338">MENTKCVCGHNNPVGTILCEYCGKPLEEDHDEKRPLEMRYEGKARRSQTYQTTWFDRVWNFFSSVKVAIILIIITLIASAIGTILPQERYIPSPDPAQYYVEQYGFWGEWFYKLGLSSMYDSWWYVTLLAMIGISLVVCSLDRVVPLYKALKNQQVTKDLTFISRQKVSHTLEVPEEERDGLLDRLVTQLQNRRFRVRREGHALLAEKGRISRWGPYINHIGLILFLFGALLRLVPGWYLDQFVWVREGEMAKVPEMPYYVKNNKSEVEFYDPKELPSKKANAQPTVKQYKSDITLLRQDPRTGRLEPVSRKVIMVNHPMEYKGLMLFQSGFQPNQPVSLQMTVTDKKTNKSVGTFTVNLYHPKESYPLQNGGTVRILNYFPDFTMEGDRPATKSEFPNRPAFVFEVITPELKQGEKSWMIAQTNLDDINRNNRYDISMTGLQVVDQSGLMVRVDKSLPVIFFGAAVCMIGLVMGFYWQHRRVWLRWHEGRLYLGAHTNKNWFGLKREVEQITERAGLKLSLTQLGQE</sequence>
<dbReference type="GO" id="GO:0016020">
    <property type="term" value="C:membrane"/>
    <property type="evidence" value="ECO:0007669"/>
    <property type="project" value="UniProtKB-SubCell"/>
</dbReference>
<evidence type="ECO:0000256" key="6">
    <source>
        <dbReference type="SAM" id="Phobius"/>
    </source>
</evidence>
<comment type="subcellular location">
    <subcellularLocation>
        <location evidence="1">Membrane</location>
        <topology evidence="1">Multi-pass membrane protein</topology>
    </subcellularLocation>
</comment>
<dbReference type="Pfam" id="PF05140">
    <property type="entry name" value="ResB"/>
    <property type="match status" value="1"/>
</dbReference>
<keyword evidence="9" id="KW-1185">Reference proteome</keyword>
<dbReference type="PANTHER" id="PTHR31566:SF0">
    <property type="entry name" value="CYTOCHROME C BIOGENESIS PROTEIN CCS1, CHLOROPLASTIC"/>
    <property type="match status" value="1"/>
</dbReference>
<evidence type="ECO:0000256" key="4">
    <source>
        <dbReference type="ARBA" id="ARBA00022989"/>
    </source>
</evidence>